<dbReference type="PANTHER" id="PTHR12461:SF83">
    <property type="entry name" value="JMJC DOMAIN-CONTAINING PROTEIN"/>
    <property type="match status" value="1"/>
</dbReference>
<keyword evidence="1" id="KW-0802">TPR repeat</keyword>
<dbReference type="Gene3D" id="2.60.120.10">
    <property type="entry name" value="Jelly Rolls"/>
    <property type="match status" value="1"/>
</dbReference>
<evidence type="ECO:0000313" key="6">
    <source>
        <dbReference type="Proteomes" id="UP000664859"/>
    </source>
</evidence>
<dbReference type="SUPFAM" id="SSF51197">
    <property type="entry name" value="Clavaminate synthase-like"/>
    <property type="match status" value="1"/>
</dbReference>
<dbReference type="InterPro" id="IPR003347">
    <property type="entry name" value="JmjC_dom"/>
</dbReference>
<sequence length="704" mass="76918">MKKRLLCCAALAAAASVHATQDQEAQAKALVDAHRFKEADQVLSSIQPHTCNSYTLLGRTKANLGDFQQAEALYRACITTVDASFEPAHAALAKLLTHLQRYDEAAVEYDRTLELNPGNAEACLGAGRAAAAQGQEDRAAAYYERSLQLDPSNPLLWFDLGVRAASKGDVDGAVAKFAAAKQLNPSLDMAIVGRIHAGYQQYEAAAAAFEEALQQGTKAGAALLELLIGYGQVAEALRDDARAESLYRRALTSAPDSKEAHLLLANVLTGTGIANLGALHACGLNAAEAREHWRAALPLDAAREALDLCRRRARRWTCAALLRKGPLEAAREALDLCSKELKEAEQWAERAHAVKEGRGPSTSTGAATPTSTSTAKRKLLTLVAGRKGKGGDQGERKWVTELGGYLEVPRVAITSAQHFWDAYVAESRPAVITNFQDGFAPTSSWSWEALAQRFGNELVHVSVSQSGRFDGPEDGGLWGLPGEEILVRPPGSTMRFGDFATLMRANLTETFYIEYLAVHQYLGKAATDMMPLPAAATDSGLELVLTNLWMSKGGTTEVLHYDEYENLLCQLRGTKELTLFPPNDIGRLYYTARKKGHLEYEYPGNFKRDRLADTRAVVFSSGVNLQSPDFKKHPKFKGLRPHRVVLQPGEVLFMPAYWHHEVRSKGDDENPPSNIAVNFWFKNTTYFEAEQRGLASAAGFKSEL</sequence>
<dbReference type="SUPFAM" id="SSF48452">
    <property type="entry name" value="TPR-like"/>
    <property type="match status" value="2"/>
</dbReference>
<dbReference type="SMART" id="SM00558">
    <property type="entry name" value="JmjC"/>
    <property type="match status" value="1"/>
</dbReference>
<feature type="chain" id="PRO_5033059709" evidence="3">
    <location>
        <begin position="20"/>
        <end position="704"/>
    </location>
</feature>
<dbReference type="OrthoDB" id="415358at2759"/>
<dbReference type="Pfam" id="PF13181">
    <property type="entry name" value="TPR_8"/>
    <property type="match status" value="1"/>
</dbReference>
<evidence type="ECO:0000313" key="5">
    <source>
        <dbReference type="EMBL" id="KAG5181498.1"/>
    </source>
</evidence>
<dbReference type="Pfam" id="PF13428">
    <property type="entry name" value="TPR_14"/>
    <property type="match status" value="1"/>
</dbReference>
<reference evidence="5" key="1">
    <citation type="submission" date="2021-02" db="EMBL/GenBank/DDBJ databases">
        <title>First Annotated Genome of the Yellow-green Alga Tribonema minus.</title>
        <authorList>
            <person name="Mahan K.M."/>
        </authorList>
    </citation>
    <scope>NUCLEOTIDE SEQUENCE</scope>
    <source>
        <strain evidence="5">UTEX B ZZ1240</strain>
    </source>
</reference>
<feature type="repeat" description="TPR" evidence="1">
    <location>
        <begin position="120"/>
        <end position="153"/>
    </location>
</feature>
<dbReference type="InterPro" id="IPR014710">
    <property type="entry name" value="RmlC-like_jellyroll"/>
</dbReference>
<organism evidence="5 6">
    <name type="scientific">Tribonema minus</name>
    <dbReference type="NCBI Taxonomy" id="303371"/>
    <lineage>
        <taxon>Eukaryota</taxon>
        <taxon>Sar</taxon>
        <taxon>Stramenopiles</taxon>
        <taxon>Ochrophyta</taxon>
        <taxon>PX clade</taxon>
        <taxon>Xanthophyceae</taxon>
        <taxon>Tribonematales</taxon>
        <taxon>Tribonemataceae</taxon>
        <taxon>Tribonema</taxon>
    </lineage>
</organism>
<dbReference type="PROSITE" id="PS51184">
    <property type="entry name" value="JMJC"/>
    <property type="match status" value="1"/>
</dbReference>
<dbReference type="Gene3D" id="1.25.40.10">
    <property type="entry name" value="Tetratricopeptide repeat domain"/>
    <property type="match status" value="3"/>
</dbReference>
<evidence type="ECO:0000256" key="1">
    <source>
        <dbReference type="PROSITE-ProRule" id="PRU00339"/>
    </source>
</evidence>
<evidence type="ECO:0000259" key="4">
    <source>
        <dbReference type="PROSITE" id="PS51184"/>
    </source>
</evidence>
<evidence type="ECO:0000256" key="2">
    <source>
        <dbReference type="SAM" id="MobiDB-lite"/>
    </source>
</evidence>
<proteinExistence type="predicted"/>
<feature type="repeat" description="TPR" evidence="1">
    <location>
        <begin position="86"/>
        <end position="119"/>
    </location>
</feature>
<dbReference type="PANTHER" id="PTHR12461">
    <property type="entry name" value="HYPOXIA-INDUCIBLE FACTOR 1 ALPHA INHIBITOR-RELATED"/>
    <property type="match status" value="1"/>
</dbReference>
<feature type="region of interest" description="Disordered" evidence="2">
    <location>
        <begin position="352"/>
        <end position="373"/>
    </location>
</feature>
<dbReference type="AlphaFoldDB" id="A0A835YVM0"/>
<accession>A0A835YVM0</accession>
<dbReference type="PROSITE" id="PS50005">
    <property type="entry name" value="TPR"/>
    <property type="match status" value="2"/>
</dbReference>
<evidence type="ECO:0000256" key="3">
    <source>
        <dbReference type="SAM" id="SignalP"/>
    </source>
</evidence>
<protein>
    <submittedName>
        <fullName evidence="5">Cupin-like domain-containing protein</fullName>
    </submittedName>
</protein>
<keyword evidence="6" id="KW-1185">Reference proteome</keyword>
<feature type="compositionally biased region" description="Low complexity" evidence="2">
    <location>
        <begin position="359"/>
        <end position="373"/>
    </location>
</feature>
<dbReference type="InterPro" id="IPR041667">
    <property type="entry name" value="Cupin_8"/>
</dbReference>
<gene>
    <name evidence="5" type="ORF">JKP88DRAFT_349224</name>
</gene>
<dbReference type="Pfam" id="PF13621">
    <property type="entry name" value="Cupin_8"/>
    <property type="match status" value="1"/>
</dbReference>
<dbReference type="InterPro" id="IPR019734">
    <property type="entry name" value="TPR_rpt"/>
</dbReference>
<dbReference type="InterPro" id="IPR011990">
    <property type="entry name" value="TPR-like_helical_dom_sf"/>
</dbReference>
<keyword evidence="3" id="KW-0732">Signal</keyword>
<dbReference type="EMBL" id="JAFCMP010000323">
    <property type="protein sequence ID" value="KAG5181498.1"/>
    <property type="molecule type" value="Genomic_DNA"/>
</dbReference>
<dbReference type="SMART" id="SM00028">
    <property type="entry name" value="TPR"/>
    <property type="match status" value="5"/>
</dbReference>
<dbReference type="Proteomes" id="UP000664859">
    <property type="component" value="Unassembled WGS sequence"/>
</dbReference>
<feature type="signal peptide" evidence="3">
    <location>
        <begin position="1"/>
        <end position="19"/>
    </location>
</feature>
<comment type="caution">
    <text evidence="5">The sequence shown here is derived from an EMBL/GenBank/DDBJ whole genome shotgun (WGS) entry which is preliminary data.</text>
</comment>
<name>A0A835YVM0_9STRA</name>
<feature type="domain" description="JmjC" evidence="4">
    <location>
        <begin position="505"/>
        <end position="698"/>
    </location>
</feature>
<dbReference type="Pfam" id="PF13432">
    <property type="entry name" value="TPR_16"/>
    <property type="match status" value="1"/>
</dbReference>